<name>A0A8X6TWL6_NEPPI</name>
<evidence type="ECO:0000313" key="1">
    <source>
        <dbReference type="EMBL" id="GFT64459.1"/>
    </source>
</evidence>
<sequence length="126" mass="14261">MLNETSDNVEISHMAIKPPPFWKHNPALCDLVLIPPENGKYKVLKKRLIEMHSESEASKIRTLLQGLELGDQRPLQLLTRMRSLVGDNAGEPLLKSLWLGRLPNGKQIILVALNWNLDQLATDCCR</sequence>
<organism evidence="1 2">
    <name type="scientific">Nephila pilipes</name>
    <name type="common">Giant wood spider</name>
    <name type="synonym">Nephila maculata</name>
    <dbReference type="NCBI Taxonomy" id="299642"/>
    <lineage>
        <taxon>Eukaryota</taxon>
        <taxon>Metazoa</taxon>
        <taxon>Ecdysozoa</taxon>
        <taxon>Arthropoda</taxon>
        <taxon>Chelicerata</taxon>
        <taxon>Arachnida</taxon>
        <taxon>Araneae</taxon>
        <taxon>Araneomorphae</taxon>
        <taxon>Entelegynae</taxon>
        <taxon>Araneoidea</taxon>
        <taxon>Nephilidae</taxon>
        <taxon>Nephila</taxon>
    </lineage>
</organism>
<proteinExistence type="predicted"/>
<protein>
    <submittedName>
        <fullName evidence="1">Uncharacterized protein</fullName>
    </submittedName>
</protein>
<dbReference type="Proteomes" id="UP000887013">
    <property type="component" value="Unassembled WGS sequence"/>
</dbReference>
<dbReference type="AlphaFoldDB" id="A0A8X6TWL6"/>
<evidence type="ECO:0000313" key="2">
    <source>
        <dbReference type="Proteomes" id="UP000887013"/>
    </source>
</evidence>
<dbReference type="PANTHER" id="PTHR33327:SF3">
    <property type="entry name" value="RNA-DIRECTED DNA POLYMERASE"/>
    <property type="match status" value="1"/>
</dbReference>
<keyword evidence="2" id="KW-1185">Reference proteome</keyword>
<accession>A0A8X6TWL6</accession>
<reference evidence="1" key="1">
    <citation type="submission" date="2020-08" db="EMBL/GenBank/DDBJ databases">
        <title>Multicomponent nature underlies the extraordinary mechanical properties of spider dragline silk.</title>
        <authorList>
            <person name="Kono N."/>
            <person name="Nakamura H."/>
            <person name="Mori M."/>
            <person name="Yoshida Y."/>
            <person name="Ohtoshi R."/>
            <person name="Malay A.D."/>
            <person name="Moran D.A.P."/>
            <person name="Tomita M."/>
            <person name="Numata K."/>
            <person name="Arakawa K."/>
        </authorList>
    </citation>
    <scope>NUCLEOTIDE SEQUENCE</scope>
</reference>
<dbReference type="PANTHER" id="PTHR33327">
    <property type="entry name" value="ENDONUCLEASE"/>
    <property type="match status" value="1"/>
</dbReference>
<dbReference type="EMBL" id="BMAW01115022">
    <property type="protein sequence ID" value="GFT64459.1"/>
    <property type="molecule type" value="Genomic_DNA"/>
</dbReference>
<comment type="caution">
    <text evidence="1">The sequence shown here is derived from an EMBL/GenBank/DDBJ whole genome shotgun (WGS) entry which is preliminary data.</text>
</comment>
<gene>
    <name evidence="1" type="primary">AVEN_158839_1</name>
    <name evidence="1" type="ORF">NPIL_130391</name>
</gene>
<dbReference type="OrthoDB" id="6433758at2759"/>